<evidence type="ECO:0000313" key="2">
    <source>
        <dbReference type="EMBL" id="OIJ64839.1"/>
    </source>
</evidence>
<sequence>MSAEAPAEEPGKPRRRLGARRIVAIAASVVVLGAVAGGVGYTVDTVRSADVDAGAPVWKLPKQAKDTTAKKADAKGLLGALVPFGTDDWNRGPDLDQFGAEVDLTGRQATELSKQALKDLPRTQRKQLEKAIDDEHIKGIAMRSYVRKAVDVDATSDTDTVLNIELAEMPDARNSTEYSEFLTELGVFRKGPAIKGFPHAKCFLPSKDAKEKLDGMYCSAVQGDVAVTLHATGAKPLQTKEVAQLLQQQLERIKDPGKAV</sequence>
<name>A0A1J4NR29_9ACTN</name>
<gene>
    <name evidence="2" type="ORF">WN71_026855</name>
</gene>
<accession>A0A1J4NR29</accession>
<evidence type="ECO:0000256" key="1">
    <source>
        <dbReference type="SAM" id="Phobius"/>
    </source>
</evidence>
<dbReference type="AlphaFoldDB" id="A0A1J4NR29"/>
<organism evidence="2 3">
    <name type="scientific">Streptomyces mangrovisoli</name>
    <dbReference type="NCBI Taxonomy" id="1428628"/>
    <lineage>
        <taxon>Bacteria</taxon>
        <taxon>Bacillati</taxon>
        <taxon>Actinomycetota</taxon>
        <taxon>Actinomycetes</taxon>
        <taxon>Kitasatosporales</taxon>
        <taxon>Streptomycetaceae</taxon>
        <taxon>Streptomyces</taxon>
    </lineage>
</organism>
<evidence type="ECO:0008006" key="4">
    <source>
        <dbReference type="Google" id="ProtNLM"/>
    </source>
</evidence>
<keyword evidence="1" id="KW-0472">Membrane</keyword>
<reference evidence="2" key="1">
    <citation type="submission" date="2016-10" db="EMBL/GenBank/DDBJ databases">
        <title>Genome sequence of Streptomyces mangrovisoli MUSC 149.</title>
        <authorList>
            <person name="Lee L.-H."/>
            <person name="Ser H.-L."/>
        </authorList>
    </citation>
    <scope>NUCLEOTIDE SEQUENCE [LARGE SCALE GENOMIC DNA]</scope>
    <source>
        <strain evidence="2">MUSC 149</strain>
    </source>
</reference>
<dbReference type="Proteomes" id="UP000034196">
    <property type="component" value="Unassembled WGS sequence"/>
</dbReference>
<evidence type="ECO:0000313" key="3">
    <source>
        <dbReference type="Proteomes" id="UP000034196"/>
    </source>
</evidence>
<comment type="caution">
    <text evidence="2">The sequence shown here is derived from an EMBL/GenBank/DDBJ whole genome shotgun (WGS) entry which is preliminary data.</text>
</comment>
<proteinExistence type="predicted"/>
<dbReference type="STRING" id="1428628.WN71_026855"/>
<dbReference type="EMBL" id="LAVA02000070">
    <property type="protein sequence ID" value="OIJ64839.1"/>
    <property type="molecule type" value="Genomic_DNA"/>
</dbReference>
<protein>
    <recommendedName>
        <fullName evidence="4">Secreted protein</fullName>
    </recommendedName>
</protein>
<feature type="transmembrane region" description="Helical" evidence="1">
    <location>
        <begin position="22"/>
        <end position="43"/>
    </location>
</feature>
<dbReference type="OrthoDB" id="3853749at2"/>
<keyword evidence="3" id="KW-1185">Reference proteome</keyword>
<keyword evidence="1" id="KW-0812">Transmembrane</keyword>
<keyword evidence="1" id="KW-1133">Transmembrane helix</keyword>